<name>A0A0B6XZN5_9EUPU</name>
<dbReference type="AlphaFoldDB" id="A0A0B6XZN5"/>
<sequence length="461" mass="52629">SENRMLPSWLKPNEHEVQESLTIKNKPQTTSLTRQNHNMSSCVITTAEAIKEMDNLSSDIDQDSIINCHHPSEAVSSNQKEFTELTPSVLLNPRHMDTQELQCNILVVLAPSVEMATELMAVDDGQVRPLLKSPKLELSYYDIEANTWCKGCKLDFPIQGAMLEKHSWRIAYLDGCLYMFSLGRQVGLQYNIQESTWRYLDCQQLFTRHGDNSPVKSVIPIKVGGRLIVLSMSREAQSDGTYWTKQHYFEFQPVFRTFIQVASVEGDRMDVPITQWTVSEESLITVKASTMMYRNLSRIQYIHVYNAETRKLDSHEVECTMEAGVKVLVRDQVVYLIDRENWCRSYSLKLSNWTGMHRYPHIGLSSSGGSQSDDPIYPALTRVTCHAGSSRWEVTASRKCPNTCMQEILVDSDGELTTMSHPSPPFQFMTAMCPGTMLRSKLDLMEQPRFLHVDNQTLNFS</sequence>
<reference evidence="1" key="1">
    <citation type="submission" date="2014-12" db="EMBL/GenBank/DDBJ databases">
        <title>Insight into the proteome of Arion vulgaris.</title>
        <authorList>
            <person name="Aradska J."/>
            <person name="Bulat T."/>
            <person name="Smidak R."/>
            <person name="Sarate P."/>
            <person name="Gangsoo J."/>
            <person name="Sialana F."/>
            <person name="Bilban M."/>
            <person name="Lubec G."/>
        </authorList>
    </citation>
    <scope>NUCLEOTIDE SEQUENCE</scope>
    <source>
        <tissue evidence="1">Skin</tissue>
    </source>
</reference>
<evidence type="ECO:0000313" key="1">
    <source>
        <dbReference type="EMBL" id="CEK49369.1"/>
    </source>
</evidence>
<feature type="non-terminal residue" evidence="1">
    <location>
        <position position="1"/>
    </location>
</feature>
<gene>
    <name evidence="1" type="primary">ORF7487</name>
</gene>
<dbReference type="EMBL" id="HACG01002504">
    <property type="protein sequence ID" value="CEK49369.1"/>
    <property type="molecule type" value="Transcribed_RNA"/>
</dbReference>
<accession>A0A0B6XZN5</accession>
<organism evidence="1">
    <name type="scientific">Arion vulgaris</name>
    <dbReference type="NCBI Taxonomy" id="1028688"/>
    <lineage>
        <taxon>Eukaryota</taxon>
        <taxon>Metazoa</taxon>
        <taxon>Spiralia</taxon>
        <taxon>Lophotrochozoa</taxon>
        <taxon>Mollusca</taxon>
        <taxon>Gastropoda</taxon>
        <taxon>Heterobranchia</taxon>
        <taxon>Euthyneura</taxon>
        <taxon>Panpulmonata</taxon>
        <taxon>Eupulmonata</taxon>
        <taxon>Stylommatophora</taxon>
        <taxon>Helicina</taxon>
        <taxon>Arionoidea</taxon>
        <taxon>Arionidae</taxon>
        <taxon>Arion</taxon>
    </lineage>
</organism>
<protein>
    <submittedName>
        <fullName evidence="1">Uncharacterized protein</fullName>
    </submittedName>
</protein>
<proteinExistence type="predicted"/>